<gene>
    <name evidence="2" type="ORF">B0H17DRAFT_1098359</name>
</gene>
<feature type="region of interest" description="Disordered" evidence="1">
    <location>
        <begin position="28"/>
        <end position="70"/>
    </location>
</feature>
<accession>A0AAD7G4S9</accession>
<name>A0AAD7G4S9_MYCRO</name>
<evidence type="ECO:0000313" key="2">
    <source>
        <dbReference type="EMBL" id="KAJ7656607.1"/>
    </source>
</evidence>
<comment type="caution">
    <text evidence="2">The sequence shown here is derived from an EMBL/GenBank/DDBJ whole genome shotgun (WGS) entry which is preliminary data.</text>
</comment>
<evidence type="ECO:0000313" key="3">
    <source>
        <dbReference type="Proteomes" id="UP001221757"/>
    </source>
</evidence>
<feature type="non-terminal residue" evidence="2">
    <location>
        <position position="1"/>
    </location>
</feature>
<organism evidence="2 3">
    <name type="scientific">Mycena rosella</name>
    <name type="common">Pink bonnet</name>
    <name type="synonym">Agaricus rosellus</name>
    <dbReference type="NCBI Taxonomy" id="1033263"/>
    <lineage>
        <taxon>Eukaryota</taxon>
        <taxon>Fungi</taxon>
        <taxon>Dikarya</taxon>
        <taxon>Basidiomycota</taxon>
        <taxon>Agaricomycotina</taxon>
        <taxon>Agaricomycetes</taxon>
        <taxon>Agaricomycetidae</taxon>
        <taxon>Agaricales</taxon>
        <taxon>Marasmiineae</taxon>
        <taxon>Mycenaceae</taxon>
        <taxon>Mycena</taxon>
    </lineage>
</organism>
<protein>
    <submittedName>
        <fullName evidence="2">Uncharacterized protein</fullName>
    </submittedName>
</protein>
<reference evidence="2" key="1">
    <citation type="submission" date="2023-03" db="EMBL/GenBank/DDBJ databases">
        <title>Massive genome expansion in bonnet fungi (Mycena s.s.) driven by repeated elements and novel gene families across ecological guilds.</title>
        <authorList>
            <consortium name="Lawrence Berkeley National Laboratory"/>
            <person name="Harder C.B."/>
            <person name="Miyauchi S."/>
            <person name="Viragh M."/>
            <person name="Kuo A."/>
            <person name="Thoen E."/>
            <person name="Andreopoulos B."/>
            <person name="Lu D."/>
            <person name="Skrede I."/>
            <person name="Drula E."/>
            <person name="Henrissat B."/>
            <person name="Morin E."/>
            <person name="Kohler A."/>
            <person name="Barry K."/>
            <person name="LaButti K."/>
            <person name="Morin E."/>
            <person name="Salamov A."/>
            <person name="Lipzen A."/>
            <person name="Mereny Z."/>
            <person name="Hegedus B."/>
            <person name="Baldrian P."/>
            <person name="Stursova M."/>
            <person name="Weitz H."/>
            <person name="Taylor A."/>
            <person name="Grigoriev I.V."/>
            <person name="Nagy L.G."/>
            <person name="Martin F."/>
            <person name="Kauserud H."/>
        </authorList>
    </citation>
    <scope>NUCLEOTIDE SEQUENCE</scope>
    <source>
        <strain evidence="2">CBHHK067</strain>
    </source>
</reference>
<dbReference type="Proteomes" id="UP001221757">
    <property type="component" value="Unassembled WGS sequence"/>
</dbReference>
<proteinExistence type="predicted"/>
<sequence length="151" mass="16818">MSDGKLDRTSAKLRNAILFPSASSKWVRDGQRAPKRGIWVRSQRGNSTSSILDETPGPRTRRERSAGQVRSRSICASAIGPFTRRISSDCTRERIGVDEASTVSRNAWILDGSTRRTENRCFLLRCTHCLQTLPHVPRSVALRSGSDVVNH</sequence>
<dbReference type="EMBL" id="JARKIE010000299">
    <property type="protein sequence ID" value="KAJ7656607.1"/>
    <property type="molecule type" value="Genomic_DNA"/>
</dbReference>
<feature type="compositionally biased region" description="Polar residues" evidence="1">
    <location>
        <begin position="43"/>
        <end position="52"/>
    </location>
</feature>
<keyword evidence="3" id="KW-1185">Reference proteome</keyword>
<evidence type="ECO:0000256" key="1">
    <source>
        <dbReference type="SAM" id="MobiDB-lite"/>
    </source>
</evidence>
<dbReference type="AlphaFoldDB" id="A0AAD7G4S9"/>